<keyword evidence="3" id="KW-1185">Reference proteome</keyword>
<sequence>MGATAGSLPPNQRLPIANASLPQLPSPAQRQLHGGSLVGGRATAKVSKILKIVKDCYIML</sequence>
<accession>A0A0E0A9V9</accession>
<protein>
    <submittedName>
        <fullName evidence="2">Uncharacterized protein</fullName>
    </submittedName>
</protein>
<reference evidence="2" key="2">
    <citation type="submission" date="2018-05" db="EMBL/GenBank/DDBJ databases">
        <title>OgluRS3 (Oryza glumaepatula Reference Sequence Version 3).</title>
        <authorList>
            <person name="Zhang J."/>
            <person name="Kudrna D."/>
            <person name="Lee S."/>
            <person name="Talag J."/>
            <person name="Welchert J."/>
            <person name="Wing R.A."/>
        </authorList>
    </citation>
    <scope>NUCLEOTIDE SEQUENCE [LARGE SCALE GENOMIC DNA]</scope>
</reference>
<dbReference type="EnsemblPlants" id="OGLUM06G16530.1">
    <property type="protein sequence ID" value="OGLUM06G16530.1"/>
    <property type="gene ID" value="OGLUM06G16530"/>
</dbReference>
<organism evidence="2">
    <name type="scientific">Oryza glumipatula</name>
    <dbReference type="NCBI Taxonomy" id="40148"/>
    <lineage>
        <taxon>Eukaryota</taxon>
        <taxon>Viridiplantae</taxon>
        <taxon>Streptophyta</taxon>
        <taxon>Embryophyta</taxon>
        <taxon>Tracheophyta</taxon>
        <taxon>Spermatophyta</taxon>
        <taxon>Magnoliopsida</taxon>
        <taxon>Liliopsida</taxon>
        <taxon>Poales</taxon>
        <taxon>Poaceae</taxon>
        <taxon>BOP clade</taxon>
        <taxon>Oryzoideae</taxon>
        <taxon>Oryzeae</taxon>
        <taxon>Oryzinae</taxon>
        <taxon>Oryza</taxon>
    </lineage>
</organism>
<feature type="compositionally biased region" description="Polar residues" evidence="1">
    <location>
        <begin position="20"/>
        <end position="29"/>
    </location>
</feature>
<reference evidence="2" key="1">
    <citation type="submission" date="2015-04" db="UniProtKB">
        <authorList>
            <consortium name="EnsemblPlants"/>
        </authorList>
    </citation>
    <scope>IDENTIFICATION</scope>
</reference>
<feature type="region of interest" description="Disordered" evidence="1">
    <location>
        <begin position="1"/>
        <end position="37"/>
    </location>
</feature>
<dbReference type="AlphaFoldDB" id="A0A0E0A9V9"/>
<evidence type="ECO:0000256" key="1">
    <source>
        <dbReference type="SAM" id="MobiDB-lite"/>
    </source>
</evidence>
<evidence type="ECO:0000313" key="3">
    <source>
        <dbReference type="Proteomes" id="UP000026961"/>
    </source>
</evidence>
<dbReference type="Gramene" id="OGLUM06G16530.1">
    <property type="protein sequence ID" value="OGLUM06G16530.1"/>
    <property type="gene ID" value="OGLUM06G16530"/>
</dbReference>
<dbReference type="HOGENOM" id="CLU_2945488_0_0_1"/>
<dbReference type="Proteomes" id="UP000026961">
    <property type="component" value="Chromosome 6"/>
</dbReference>
<name>A0A0E0A9V9_9ORYZ</name>
<proteinExistence type="predicted"/>
<evidence type="ECO:0000313" key="2">
    <source>
        <dbReference type="EnsemblPlants" id="OGLUM06G16530.1"/>
    </source>
</evidence>